<dbReference type="RefSeq" id="WP_120117101.1">
    <property type="nucleotide sequence ID" value="NZ_BORI01000003.1"/>
</dbReference>
<reference evidence="1 4" key="2">
    <citation type="submission" date="2021-03" db="EMBL/GenBank/DDBJ databases">
        <title>Antimicrobial resistance genes in bacteria isolated from Japanese honey, and their potential for conferring macrolide and lincosamide resistance in the American foulbrood pathogen Paenibacillus larvae.</title>
        <authorList>
            <person name="Okamoto M."/>
            <person name="Kumagai M."/>
            <person name="Kanamori H."/>
            <person name="Takamatsu D."/>
        </authorList>
    </citation>
    <scope>NUCLEOTIDE SEQUENCE [LARGE SCALE GENOMIC DNA]</scope>
    <source>
        <strain evidence="1 4">J6TS1</strain>
    </source>
</reference>
<sequence>MSAIQEISRYDVLLSQFPFKKIPVNSIDYDSLKRMFDFLYEYTDIYQLAFLRGETMFQYLKYHQTMQFEIISFTQAIQDIKIFTFYLKNERAINNDLRLDFSLQNYHLWQSL</sequence>
<dbReference type="OrthoDB" id="2894465at2"/>
<proteinExistence type="predicted"/>
<evidence type="ECO:0000313" key="2">
    <source>
        <dbReference type="EMBL" id="RST58706.1"/>
    </source>
</evidence>
<dbReference type="EMBL" id="BORJ01000001">
    <property type="protein sequence ID" value="GIN94462.1"/>
    <property type="molecule type" value="Genomic_DNA"/>
</dbReference>
<evidence type="ECO:0000313" key="3">
    <source>
        <dbReference type="Proteomes" id="UP000287296"/>
    </source>
</evidence>
<protein>
    <submittedName>
        <fullName evidence="2">Uncharacterized protein</fullName>
    </submittedName>
</protein>
<name>A0A429X5K9_SIMTE</name>
<accession>A0A429X5K9</accession>
<organism evidence="2 3">
    <name type="scientific">Siminovitchia terrae</name>
    <name type="common">Bacillus terrae</name>
    <dbReference type="NCBI Taxonomy" id="1914933"/>
    <lineage>
        <taxon>Bacteria</taxon>
        <taxon>Bacillati</taxon>
        <taxon>Bacillota</taxon>
        <taxon>Bacilli</taxon>
        <taxon>Bacillales</taxon>
        <taxon>Bacillaceae</taxon>
        <taxon>Siminovitchia</taxon>
    </lineage>
</organism>
<evidence type="ECO:0000313" key="4">
    <source>
        <dbReference type="Proteomes" id="UP000680670"/>
    </source>
</evidence>
<gene>
    <name evidence="2" type="ORF">D5F11_015815</name>
    <name evidence="1" type="ORF">J6TS1_03320</name>
</gene>
<reference evidence="2 3" key="1">
    <citation type="submission" date="2018-12" db="EMBL/GenBank/DDBJ databases">
        <authorList>
            <person name="Sun L."/>
            <person name="Chen Z."/>
        </authorList>
    </citation>
    <scope>NUCLEOTIDE SEQUENCE [LARGE SCALE GENOMIC DNA]</scope>
    <source>
        <strain evidence="2 3">LMG 29736</strain>
    </source>
</reference>
<evidence type="ECO:0000313" key="1">
    <source>
        <dbReference type="EMBL" id="GIN94462.1"/>
    </source>
</evidence>
<dbReference type="Proteomes" id="UP000287296">
    <property type="component" value="Unassembled WGS sequence"/>
</dbReference>
<keyword evidence="4" id="KW-1185">Reference proteome</keyword>
<dbReference type="AlphaFoldDB" id="A0A429X5K9"/>
<dbReference type="Proteomes" id="UP000680670">
    <property type="component" value="Unassembled WGS sequence"/>
</dbReference>
<comment type="caution">
    <text evidence="2">The sequence shown here is derived from an EMBL/GenBank/DDBJ whole genome shotgun (WGS) entry which is preliminary data.</text>
</comment>
<dbReference type="EMBL" id="QYTW02000017">
    <property type="protein sequence ID" value="RST58706.1"/>
    <property type="molecule type" value="Genomic_DNA"/>
</dbReference>